<keyword evidence="6 11" id="KW-0274">FAD</keyword>
<protein>
    <recommendedName>
        <fullName evidence="4 11">Protoporphyrinogen oxidase</fullName>
        <ecNumber evidence="4 11">1.3.3.4</ecNumber>
    </recommendedName>
</protein>
<evidence type="ECO:0000256" key="1">
    <source>
        <dbReference type="ARBA" id="ARBA00002600"/>
    </source>
</evidence>
<comment type="subcellular location">
    <subcellularLocation>
        <location evidence="11">Mitochondrion inner membrane</location>
    </subcellularLocation>
</comment>
<evidence type="ECO:0000313" key="14">
    <source>
        <dbReference type="Proteomes" id="UP000827549"/>
    </source>
</evidence>
<keyword evidence="14" id="KW-1185">Reference proteome</keyword>
<dbReference type="SUPFAM" id="SSF51905">
    <property type="entry name" value="FAD/NAD(P)-binding domain"/>
    <property type="match status" value="1"/>
</dbReference>
<evidence type="ECO:0000256" key="6">
    <source>
        <dbReference type="ARBA" id="ARBA00022827"/>
    </source>
</evidence>
<evidence type="ECO:0000256" key="8">
    <source>
        <dbReference type="ARBA" id="ARBA00023133"/>
    </source>
</evidence>
<evidence type="ECO:0000256" key="2">
    <source>
        <dbReference type="ARBA" id="ARBA00005073"/>
    </source>
</evidence>
<feature type="domain" description="Amine oxidase" evidence="12">
    <location>
        <begin position="16"/>
        <end position="497"/>
    </location>
</feature>
<comment type="similarity">
    <text evidence="3 11">Belongs to the protoporphyrinogen/coproporphyrinogen oxidase family. Protoporphyrinogen oxidase subfamily.</text>
</comment>
<dbReference type="SUPFAM" id="SSF54373">
    <property type="entry name" value="FAD-linked reductases, C-terminal domain"/>
    <property type="match status" value="1"/>
</dbReference>
<keyword evidence="5 11" id="KW-0285">Flavoprotein</keyword>
<proteinExistence type="inferred from homology"/>
<dbReference type="Pfam" id="PF01593">
    <property type="entry name" value="Amino_oxidase"/>
    <property type="match status" value="1"/>
</dbReference>
<name>A0AAF1BHJ0_9TREE</name>
<evidence type="ECO:0000256" key="4">
    <source>
        <dbReference type="ARBA" id="ARBA00012867"/>
    </source>
</evidence>
<evidence type="ECO:0000256" key="11">
    <source>
        <dbReference type="RuleBase" id="RU367069"/>
    </source>
</evidence>
<dbReference type="GeneID" id="87807094"/>
<evidence type="ECO:0000259" key="12">
    <source>
        <dbReference type="Pfam" id="PF01593"/>
    </source>
</evidence>
<evidence type="ECO:0000256" key="5">
    <source>
        <dbReference type="ARBA" id="ARBA00022630"/>
    </source>
</evidence>
<comment type="function">
    <text evidence="1 11">Catalyzes the 6-electron oxidation of protoporphyrinogen-IX to form protoporphyrin-IX.</text>
</comment>
<evidence type="ECO:0000313" key="13">
    <source>
        <dbReference type="EMBL" id="WOO80337.1"/>
    </source>
</evidence>
<reference evidence="13" key="1">
    <citation type="submission" date="2023-10" db="EMBL/GenBank/DDBJ databases">
        <authorList>
            <person name="Noh H."/>
        </authorList>
    </citation>
    <scope>NUCLEOTIDE SEQUENCE</scope>
    <source>
        <strain evidence="13">DUCC4014</strain>
    </source>
</reference>
<dbReference type="Gene3D" id="3.50.50.60">
    <property type="entry name" value="FAD/NAD(P)-binding domain"/>
    <property type="match status" value="1"/>
</dbReference>
<keyword evidence="7 11" id="KW-0560">Oxidoreductase</keyword>
<keyword evidence="8 11" id="KW-0350">Heme biosynthesis</keyword>
<dbReference type="GO" id="GO:0006782">
    <property type="term" value="P:protoporphyrinogen IX biosynthetic process"/>
    <property type="evidence" value="ECO:0007669"/>
    <property type="project" value="UniProtKB-UniRule"/>
</dbReference>
<dbReference type="InterPro" id="IPR004572">
    <property type="entry name" value="Protoporphyrinogen_oxidase"/>
</dbReference>
<sequence>MTIPPARRIAVLGAGLSGLTAAYRLSTLLPKSQIYLLDGARQGGWVKSDKHAVSFTTPAGERLQGTITCEAGPRSIRPRGGPGAPAMLKLIRDAGLEDAIVPIPSSHPAARNRYLLTPAGLERVAPTPLALLKPASASAALVRGAALEPFRRSPQPYPADESVASFFKRRFGPRIAHIASAFVHGIYAADPASLSLRSAFGILHDAEKKYGSVVLGMLRGVATPEAKAAEAAAWAELGELGKKREQWSMYALSGGMQALTAKLATEAAANGVEVRCGAEGRVSGLTKTADGVEIALPTGPLSVSHVVSALPPRQLAGLAPQLPNLTANPSTTVGVVNVVYPLPPGDIHPDGFGYLIPRDDASQHAALGVVFDSTALPGTGDGSLEGKLTKLTVMMGGPYWGSYGGAAPSSADSLVAPALAHLQSTFPVLRGVEPLLVTPHLNAECIPTYAPGHGARLRETHEAIARDWDGRLSVVGAGYGGVSVNDCVLGAELVAGALGRGEEGVTGLERWAEWE</sequence>
<dbReference type="InterPro" id="IPR036188">
    <property type="entry name" value="FAD/NAD-bd_sf"/>
</dbReference>
<comment type="catalytic activity">
    <reaction evidence="10 11">
        <text>protoporphyrinogen IX + 3 O2 = protoporphyrin IX + 3 H2O2</text>
        <dbReference type="Rhea" id="RHEA:25576"/>
        <dbReference type="ChEBI" id="CHEBI:15379"/>
        <dbReference type="ChEBI" id="CHEBI:16240"/>
        <dbReference type="ChEBI" id="CHEBI:57306"/>
        <dbReference type="ChEBI" id="CHEBI:57307"/>
        <dbReference type="EC" id="1.3.3.4"/>
    </reaction>
</comment>
<dbReference type="AlphaFoldDB" id="A0AAF1BHJ0"/>
<dbReference type="PANTHER" id="PTHR42923:SF3">
    <property type="entry name" value="PROTOPORPHYRINOGEN OXIDASE"/>
    <property type="match status" value="1"/>
</dbReference>
<comment type="pathway">
    <text evidence="2 11">Porphyrin-containing compound metabolism; protoporphyrin-IX biosynthesis; protoporphyrin-IX from protoporphyrinogen-IX: step 1/1.</text>
</comment>
<dbReference type="GO" id="GO:0004729">
    <property type="term" value="F:oxygen-dependent protoporphyrinogen oxidase activity"/>
    <property type="evidence" value="ECO:0007669"/>
    <property type="project" value="UniProtKB-UniRule"/>
</dbReference>
<evidence type="ECO:0000256" key="3">
    <source>
        <dbReference type="ARBA" id="ARBA00010551"/>
    </source>
</evidence>
<evidence type="ECO:0000256" key="7">
    <source>
        <dbReference type="ARBA" id="ARBA00023002"/>
    </source>
</evidence>
<gene>
    <name evidence="13" type="primary">hem14</name>
    <name evidence="13" type="ORF">LOC62_03G003853</name>
</gene>
<dbReference type="InterPro" id="IPR050464">
    <property type="entry name" value="Zeta_carotene_desat/Oxidored"/>
</dbReference>
<dbReference type="Proteomes" id="UP000827549">
    <property type="component" value="Chromosome 3"/>
</dbReference>
<dbReference type="EMBL" id="CP086716">
    <property type="protein sequence ID" value="WOO80337.1"/>
    <property type="molecule type" value="Genomic_DNA"/>
</dbReference>
<evidence type="ECO:0000256" key="10">
    <source>
        <dbReference type="ARBA" id="ARBA00047554"/>
    </source>
</evidence>
<dbReference type="EC" id="1.3.3.4" evidence="4 11"/>
<dbReference type="InterPro" id="IPR002937">
    <property type="entry name" value="Amino_oxidase"/>
</dbReference>
<organism evidence="13 14">
    <name type="scientific">Vanrija pseudolonga</name>
    <dbReference type="NCBI Taxonomy" id="143232"/>
    <lineage>
        <taxon>Eukaryota</taxon>
        <taxon>Fungi</taxon>
        <taxon>Dikarya</taxon>
        <taxon>Basidiomycota</taxon>
        <taxon>Agaricomycotina</taxon>
        <taxon>Tremellomycetes</taxon>
        <taxon>Trichosporonales</taxon>
        <taxon>Trichosporonaceae</taxon>
        <taxon>Vanrija</taxon>
    </lineage>
</organism>
<dbReference type="PANTHER" id="PTHR42923">
    <property type="entry name" value="PROTOPORPHYRINOGEN OXIDASE"/>
    <property type="match status" value="1"/>
</dbReference>
<dbReference type="GO" id="GO:0005743">
    <property type="term" value="C:mitochondrial inner membrane"/>
    <property type="evidence" value="ECO:0007669"/>
    <property type="project" value="UniProtKB-SubCell"/>
</dbReference>
<keyword evidence="9 11" id="KW-0627">Porphyrin biosynthesis</keyword>
<dbReference type="RefSeq" id="XP_062626369.1">
    <property type="nucleotide sequence ID" value="XM_062770385.1"/>
</dbReference>
<evidence type="ECO:0000256" key="9">
    <source>
        <dbReference type="ARBA" id="ARBA00023244"/>
    </source>
</evidence>
<accession>A0AAF1BHJ0</accession>
<dbReference type="NCBIfam" id="TIGR00562">
    <property type="entry name" value="proto_IX_ox"/>
    <property type="match status" value="1"/>
</dbReference>
<comment type="cofactor">
    <cofactor evidence="11">
        <name>FAD</name>
        <dbReference type="ChEBI" id="CHEBI:57692"/>
    </cofactor>
    <text evidence="11">Binds 1 FAD per subunit.</text>
</comment>